<reference evidence="2" key="1">
    <citation type="submission" date="2016-10" db="EMBL/GenBank/DDBJ databases">
        <authorList>
            <person name="Varghese N."/>
            <person name="Submissions S."/>
        </authorList>
    </citation>
    <scope>NUCLEOTIDE SEQUENCE [LARGE SCALE GENOMIC DNA]</scope>
    <source>
        <strain evidence="2">DSM 22703</strain>
    </source>
</reference>
<accession>A0A1G5Z942</accession>
<organism evidence="1 2">
    <name type="scientific">Algoriphagus alkaliphilus</name>
    <dbReference type="NCBI Taxonomy" id="279824"/>
    <lineage>
        <taxon>Bacteria</taxon>
        <taxon>Pseudomonadati</taxon>
        <taxon>Bacteroidota</taxon>
        <taxon>Cytophagia</taxon>
        <taxon>Cytophagales</taxon>
        <taxon>Cyclobacteriaceae</taxon>
        <taxon>Algoriphagus</taxon>
    </lineage>
</organism>
<evidence type="ECO:0000313" key="2">
    <source>
        <dbReference type="Proteomes" id="UP000198756"/>
    </source>
</evidence>
<sequence>MNVGYEKIGAVRWNTAPQPKTCKGKAANPSTSLRGRAWNLDFAVSKLGLPEAGTHDG</sequence>
<evidence type="ECO:0000313" key="1">
    <source>
        <dbReference type="EMBL" id="SDA90935.1"/>
    </source>
</evidence>
<keyword evidence="2" id="KW-1185">Reference proteome</keyword>
<protein>
    <submittedName>
        <fullName evidence="1">Uncharacterized protein</fullName>
    </submittedName>
</protein>
<name>A0A1G5Z942_9BACT</name>
<proteinExistence type="predicted"/>
<dbReference type="EMBL" id="FMXE01000028">
    <property type="protein sequence ID" value="SDA90935.1"/>
    <property type="molecule type" value="Genomic_DNA"/>
</dbReference>
<dbReference type="Proteomes" id="UP000198756">
    <property type="component" value="Unassembled WGS sequence"/>
</dbReference>
<dbReference type="AlphaFoldDB" id="A0A1G5Z942"/>
<gene>
    <name evidence="1" type="ORF">SAMN03080617_03357</name>
</gene>